<keyword evidence="6" id="KW-0175">Coiled coil</keyword>
<dbReference type="AlphaFoldDB" id="A0A3N0XT72"/>
<feature type="compositionally biased region" description="Basic and acidic residues" evidence="7">
    <location>
        <begin position="431"/>
        <end position="440"/>
    </location>
</feature>
<gene>
    <name evidence="8" type="ORF">DPX16_3550</name>
</gene>
<feature type="compositionally biased region" description="Acidic residues" evidence="7">
    <location>
        <begin position="450"/>
        <end position="462"/>
    </location>
</feature>
<evidence type="ECO:0000313" key="8">
    <source>
        <dbReference type="EMBL" id="ROJ25385.1"/>
    </source>
</evidence>
<feature type="compositionally biased region" description="Acidic residues" evidence="7">
    <location>
        <begin position="767"/>
        <end position="776"/>
    </location>
</feature>
<protein>
    <submittedName>
        <fullName evidence="8">Secretogranin-2</fullName>
    </submittedName>
</protein>
<evidence type="ECO:0000256" key="7">
    <source>
        <dbReference type="SAM" id="MobiDB-lite"/>
    </source>
</evidence>
<dbReference type="PANTHER" id="PTHR15119:SF1">
    <property type="entry name" value="SECRETOGRANIN-2-RELATED"/>
    <property type="match status" value="1"/>
</dbReference>
<dbReference type="GO" id="GO:0030141">
    <property type="term" value="C:secretory granule"/>
    <property type="evidence" value="ECO:0007669"/>
    <property type="project" value="InterPro"/>
</dbReference>
<feature type="compositionally biased region" description="Polar residues" evidence="7">
    <location>
        <begin position="343"/>
        <end position="353"/>
    </location>
</feature>
<evidence type="ECO:0000256" key="3">
    <source>
        <dbReference type="ARBA" id="ARBA00022525"/>
    </source>
</evidence>
<evidence type="ECO:0000313" key="9">
    <source>
        <dbReference type="Proteomes" id="UP000281406"/>
    </source>
</evidence>
<evidence type="ECO:0000256" key="2">
    <source>
        <dbReference type="ARBA" id="ARBA00005723"/>
    </source>
</evidence>
<feature type="region of interest" description="Disordered" evidence="7">
    <location>
        <begin position="234"/>
        <end position="255"/>
    </location>
</feature>
<dbReference type="PANTHER" id="PTHR15119">
    <property type="entry name" value="SECRETOGRANIN II"/>
    <property type="match status" value="1"/>
</dbReference>
<evidence type="ECO:0000256" key="4">
    <source>
        <dbReference type="ARBA" id="ARBA00022685"/>
    </source>
</evidence>
<dbReference type="InterPro" id="IPR038858">
    <property type="entry name" value="ScgII"/>
</dbReference>
<reference evidence="8 9" key="1">
    <citation type="submission" date="2018-10" db="EMBL/GenBank/DDBJ databases">
        <title>Genome assembly for a Yunnan-Guizhou Plateau 3E fish, Anabarilius grahami (Regan), and its evolutionary and genetic applications.</title>
        <authorList>
            <person name="Jiang W."/>
        </authorList>
    </citation>
    <scope>NUCLEOTIDE SEQUENCE [LARGE SCALE GENOMIC DNA]</scope>
    <source>
        <strain evidence="8">AG-KIZ</strain>
        <tissue evidence="8">Muscle</tissue>
    </source>
</reference>
<comment type="subcellular location">
    <subcellularLocation>
        <location evidence="1">Secreted</location>
    </subcellularLocation>
</comment>
<feature type="region of interest" description="Disordered" evidence="7">
    <location>
        <begin position="524"/>
        <end position="578"/>
    </location>
</feature>
<sequence>MRFILVLRGMFELPQEPMRFILVLRGTFELLQESMRFLLVLRSTFELQQEPIRFILVLRSTFELLQEPMSTFDLLQEPMRFILVLRSTFDLLQEPMRFILVLRRKFDPLQEPMRFILVLRSTFELLQEPMRFILVLRRKFDLLQEPMRFILVLRSTFELLQEPMRCCATGVFILPSLLLLPLFLSFVFGVQGATLREHRLSGTEPVSYGPASQIRPPPSAEMLRALRYIQSLSQRTQSDPLSDERQPDQEEDDMESIRSMLQLAAPGRMDRGMDEREEERDNTQELLQAVLKTLQQTEEHMVPQKVTATQPRYAVPQKMPQKVIATQPRYAIHPFPRPKQQLEVETSAENYGRTSWADPDTRRRHRQYPLMFEDEEDPDQPLKRTNENAEEQYTPQKLATLQSVFEELSGISTTKAKSKRDDVEEDDEDNDLYRQRKMVLEDIMGTDEWAPLEEQIETEEEERERHGFDRDLEDDDQEEEEEEEDDDVKRSNQSNWFKTGKEEEPEDIAKLVDYYLLQILEKKEQEQQKRQEASKSEQESDREVEKKDVDEDEDDEDEDEEEDEEEREIKPMHNTFPESLSQIIKISQKLQIPPEEVLELLQNERRKDLTGIPAQSRTPYATAHNAHKAFAAAPHRRPLETSEGNRVAQDILSILELVNAAQQNNKRPTQPNTSRYYERETSKDDYDNTVGEEDELANYLASEMLSQGQRRPTLMRDEDQRVYGNLERAVQDYLDKSAPEKRTAEHEDAAMGLDNNTMLQILRYLEPESDNTDETDSEGKTVPEM</sequence>
<keyword evidence="9" id="KW-1185">Reference proteome</keyword>
<dbReference type="Pfam" id="PF01271">
    <property type="entry name" value="Granin"/>
    <property type="match status" value="1"/>
</dbReference>
<evidence type="ECO:0000256" key="5">
    <source>
        <dbReference type="ARBA" id="ARBA00022729"/>
    </source>
</evidence>
<feature type="region of interest" description="Disordered" evidence="7">
    <location>
        <begin position="342"/>
        <end position="508"/>
    </location>
</feature>
<dbReference type="GO" id="GO:0005576">
    <property type="term" value="C:extracellular region"/>
    <property type="evidence" value="ECO:0007669"/>
    <property type="project" value="UniProtKB-SubCell"/>
</dbReference>
<organism evidence="8 9">
    <name type="scientific">Anabarilius grahami</name>
    <name type="common">Kanglang fish</name>
    <name type="synonym">Barilius grahami</name>
    <dbReference type="NCBI Taxonomy" id="495550"/>
    <lineage>
        <taxon>Eukaryota</taxon>
        <taxon>Metazoa</taxon>
        <taxon>Chordata</taxon>
        <taxon>Craniata</taxon>
        <taxon>Vertebrata</taxon>
        <taxon>Euteleostomi</taxon>
        <taxon>Actinopterygii</taxon>
        <taxon>Neopterygii</taxon>
        <taxon>Teleostei</taxon>
        <taxon>Ostariophysi</taxon>
        <taxon>Cypriniformes</taxon>
        <taxon>Xenocyprididae</taxon>
        <taxon>Xenocypridinae</taxon>
        <taxon>Xenocypridinae incertae sedis</taxon>
        <taxon>Anabarilius</taxon>
    </lineage>
</organism>
<keyword evidence="5" id="KW-0732">Signal</keyword>
<comment type="similarity">
    <text evidence="2">Belongs to the chromogranin/secretogranin protein family.</text>
</comment>
<proteinExistence type="inferred from homology"/>
<evidence type="ECO:0000256" key="1">
    <source>
        <dbReference type="ARBA" id="ARBA00004613"/>
    </source>
</evidence>
<keyword evidence="3" id="KW-0964">Secreted</keyword>
<dbReference type="EMBL" id="RJVU01063374">
    <property type="protein sequence ID" value="ROJ25385.1"/>
    <property type="molecule type" value="Genomic_DNA"/>
</dbReference>
<comment type="caution">
    <text evidence="8">The sequence shown here is derived from an EMBL/GenBank/DDBJ whole genome shotgun (WGS) entry which is preliminary data.</text>
</comment>
<feature type="compositionally biased region" description="Basic and acidic residues" evidence="7">
    <location>
        <begin position="676"/>
        <end position="686"/>
    </location>
</feature>
<dbReference type="OrthoDB" id="8894600at2759"/>
<feature type="compositionally biased region" description="Acidic residues" evidence="7">
    <location>
        <begin position="550"/>
        <end position="566"/>
    </location>
</feature>
<feature type="compositionally biased region" description="Polar residues" evidence="7">
    <location>
        <begin position="391"/>
        <end position="403"/>
    </location>
</feature>
<name>A0A3N0XT72_ANAGA</name>
<feature type="region of interest" description="Disordered" evidence="7">
    <location>
        <begin position="662"/>
        <end position="688"/>
    </location>
</feature>
<dbReference type="InterPro" id="IPR001990">
    <property type="entry name" value="Granin"/>
</dbReference>
<feature type="compositionally biased region" description="Basic and acidic residues" evidence="7">
    <location>
        <begin position="733"/>
        <end position="749"/>
    </location>
</feature>
<accession>A0A3N0XT72</accession>
<feature type="coiled-coil region" evidence="6">
    <location>
        <begin position="273"/>
        <end position="300"/>
    </location>
</feature>
<evidence type="ECO:0000256" key="6">
    <source>
        <dbReference type="SAM" id="Coils"/>
    </source>
</evidence>
<keyword evidence="4" id="KW-0165">Cleavage on pair of basic residues</keyword>
<feature type="compositionally biased region" description="Basic and acidic residues" evidence="7">
    <location>
        <begin position="524"/>
        <end position="549"/>
    </location>
</feature>
<dbReference type="Proteomes" id="UP000281406">
    <property type="component" value="Unassembled WGS sequence"/>
</dbReference>
<feature type="compositionally biased region" description="Basic and acidic residues" evidence="7">
    <location>
        <begin position="499"/>
        <end position="508"/>
    </location>
</feature>
<feature type="compositionally biased region" description="Polar residues" evidence="7">
    <location>
        <begin position="662"/>
        <end position="675"/>
    </location>
</feature>
<feature type="compositionally biased region" description="Acidic residues" evidence="7">
    <location>
        <begin position="471"/>
        <end position="486"/>
    </location>
</feature>
<feature type="region of interest" description="Disordered" evidence="7">
    <location>
        <begin position="733"/>
        <end position="785"/>
    </location>
</feature>